<accession>A0A7Y3VXR8</accession>
<sequence length="199" mass="22905">MKKLFLSLLLFTMPFVVFSQKISKEDFETKYTLLLENLTSEKWKEAEKTTSELLKKIENDTLFSHENKVLRYIFIYTNAGLLNQKVISKEEAYEKIKWLKGKELIMPAHPFSSDSYINVTSLAENNKSTFISMVNNANGTQLFSFEYVTIEDGIKETAAELNGKLIVLSGTLEEISVEGNMLPRYKLIFKKGSYEIIEN</sequence>
<feature type="chain" id="PRO_5031299669" evidence="1">
    <location>
        <begin position="20"/>
        <end position="199"/>
    </location>
</feature>
<comment type="caution">
    <text evidence="2">The sequence shown here is derived from an EMBL/GenBank/DDBJ whole genome shotgun (WGS) entry which is preliminary data.</text>
</comment>
<dbReference type="RefSeq" id="WP_171221084.1">
    <property type="nucleotide sequence ID" value="NZ_CP121446.1"/>
</dbReference>
<gene>
    <name evidence="2" type="ORF">HKT18_01500</name>
</gene>
<dbReference type="Proteomes" id="UP000536509">
    <property type="component" value="Unassembled WGS sequence"/>
</dbReference>
<evidence type="ECO:0000256" key="1">
    <source>
        <dbReference type="SAM" id="SignalP"/>
    </source>
</evidence>
<reference evidence="2 3" key="1">
    <citation type="submission" date="2020-05" db="EMBL/GenBank/DDBJ databases">
        <title>Draft genome of Flavobacterium sp. IMCC34852.</title>
        <authorList>
            <person name="Song J."/>
            <person name="Cho J.-C."/>
        </authorList>
    </citation>
    <scope>NUCLEOTIDE SEQUENCE [LARGE SCALE GENOMIC DNA]</scope>
    <source>
        <strain evidence="2 3">IMCC34852</strain>
    </source>
</reference>
<evidence type="ECO:0000313" key="2">
    <source>
        <dbReference type="EMBL" id="NNT70878.1"/>
    </source>
</evidence>
<name>A0A7Y3VXR8_9FLAO</name>
<evidence type="ECO:0000313" key="3">
    <source>
        <dbReference type="Proteomes" id="UP000536509"/>
    </source>
</evidence>
<dbReference type="AlphaFoldDB" id="A0A7Y3VXR8"/>
<feature type="signal peptide" evidence="1">
    <location>
        <begin position="1"/>
        <end position="19"/>
    </location>
</feature>
<proteinExistence type="predicted"/>
<protein>
    <submittedName>
        <fullName evidence="2">Uncharacterized protein</fullName>
    </submittedName>
</protein>
<keyword evidence="3" id="KW-1185">Reference proteome</keyword>
<keyword evidence="1" id="KW-0732">Signal</keyword>
<organism evidence="2 3">
    <name type="scientific">Flavobacterium rivulicola</name>
    <dbReference type="NCBI Taxonomy" id="2732161"/>
    <lineage>
        <taxon>Bacteria</taxon>
        <taxon>Pseudomonadati</taxon>
        <taxon>Bacteroidota</taxon>
        <taxon>Flavobacteriia</taxon>
        <taxon>Flavobacteriales</taxon>
        <taxon>Flavobacteriaceae</taxon>
        <taxon>Flavobacterium</taxon>
    </lineage>
</organism>
<dbReference type="EMBL" id="JABEVX010000001">
    <property type="protein sequence ID" value="NNT70878.1"/>
    <property type="molecule type" value="Genomic_DNA"/>
</dbReference>